<evidence type="ECO:0000256" key="4">
    <source>
        <dbReference type="ARBA" id="ARBA00004496"/>
    </source>
</evidence>
<keyword evidence="6" id="KW-0963">Cytoplasm</keyword>
<dbReference type="GO" id="GO:0003723">
    <property type="term" value="F:RNA binding"/>
    <property type="evidence" value="ECO:0007669"/>
    <property type="project" value="UniProtKB-UniRule"/>
</dbReference>
<dbReference type="Gene3D" id="3.30.420.10">
    <property type="entry name" value="Ribonuclease H-like superfamily/Ribonuclease H"/>
    <property type="match status" value="2"/>
</dbReference>
<dbReference type="GO" id="GO:0005737">
    <property type="term" value="C:cytoplasm"/>
    <property type="evidence" value="ECO:0007669"/>
    <property type="project" value="UniProtKB-SubCell"/>
</dbReference>
<dbReference type="Pfam" id="PF01351">
    <property type="entry name" value="RNase_HII"/>
    <property type="match status" value="2"/>
</dbReference>
<comment type="similarity">
    <text evidence="5 13">Belongs to the RNase HII family.</text>
</comment>
<keyword evidence="14" id="KW-1133">Transmembrane helix</keyword>
<feature type="domain" description="RNase H type-2" evidence="15">
    <location>
        <begin position="18"/>
        <end position="267"/>
    </location>
</feature>
<feature type="binding site" evidence="12">
    <location>
        <position position="24"/>
    </location>
    <ligand>
        <name>a divalent metal cation</name>
        <dbReference type="ChEBI" id="CHEBI:60240"/>
    </ligand>
</feature>
<dbReference type="GO" id="GO:0046872">
    <property type="term" value="F:metal ion binding"/>
    <property type="evidence" value="ECO:0007669"/>
    <property type="project" value="UniProtKB-KW"/>
</dbReference>
<evidence type="ECO:0000256" key="12">
    <source>
        <dbReference type="PROSITE-ProRule" id="PRU01319"/>
    </source>
</evidence>
<comment type="catalytic activity">
    <reaction evidence="1 12 13">
        <text>Endonucleolytic cleavage to 5'-phosphomonoester.</text>
        <dbReference type="EC" id="3.1.26.4"/>
    </reaction>
</comment>
<comment type="caution">
    <text evidence="16">The sequence shown here is derived from an EMBL/GenBank/DDBJ whole genome shotgun (WGS) entry which is preliminary data.</text>
</comment>
<evidence type="ECO:0000256" key="5">
    <source>
        <dbReference type="ARBA" id="ARBA00007383"/>
    </source>
</evidence>
<dbReference type="GO" id="GO:0004523">
    <property type="term" value="F:RNA-DNA hybrid ribonuclease activity"/>
    <property type="evidence" value="ECO:0007669"/>
    <property type="project" value="UniProtKB-UniRule"/>
</dbReference>
<keyword evidence="7 12" id="KW-0540">Nuclease</keyword>
<evidence type="ECO:0000313" key="17">
    <source>
        <dbReference type="Proteomes" id="UP000177594"/>
    </source>
</evidence>
<sequence length="267" mass="30536">MKLPRKTLEKKIFADGYRLIYAIDEVGMGCLAGPVVVCAVAFEKKFFNLRHKKLQGLRDSKLLSAHQREEYARELFQVPGFKFQVCYAYPRTIDKLNIYNATRMAMKRAILKLSNSKSEFRNPKQNSKIRNSKSKIVWNFGNSNLDIVSEAIPVEVPPREPSPLNLVFRASDLKSIVLVDGKTKIKGLKMDQIPIVKGDRKVFAIACASIIAKVHRDKMMMRYAKKYPGYGLEKHKGYGTKYHQVRLTFLGPCEIHRRSFAPVAKLI</sequence>
<dbReference type="PANTHER" id="PTHR10954:SF18">
    <property type="entry name" value="RIBONUCLEASE HII"/>
    <property type="match status" value="1"/>
</dbReference>
<evidence type="ECO:0000256" key="2">
    <source>
        <dbReference type="ARBA" id="ARBA00001946"/>
    </source>
</evidence>
<dbReference type="CDD" id="cd07182">
    <property type="entry name" value="RNase_HII_bacteria_HII_like"/>
    <property type="match status" value="1"/>
</dbReference>
<dbReference type="Proteomes" id="UP000177594">
    <property type="component" value="Unassembled WGS sequence"/>
</dbReference>
<dbReference type="AlphaFoldDB" id="A0A1F8E9W9"/>
<organism evidence="16 17">
    <name type="scientific">Candidatus Yanofskybacteria bacterium RIFCSPHIGHO2_01_FULL_39_8b</name>
    <dbReference type="NCBI Taxonomy" id="1802659"/>
    <lineage>
        <taxon>Bacteria</taxon>
        <taxon>Candidatus Yanofskyibacteriota</taxon>
    </lineage>
</organism>
<evidence type="ECO:0000256" key="13">
    <source>
        <dbReference type="RuleBase" id="RU003515"/>
    </source>
</evidence>
<dbReference type="SUPFAM" id="SSF53098">
    <property type="entry name" value="Ribonuclease H-like"/>
    <property type="match status" value="1"/>
</dbReference>
<feature type="binding site" evidence="12">
    <location>
        <position position="180"/>
    </location>
    <ligand>
        <name>a divalent metal cation</name>
        <dbReference type="ChEBI" id="CHEBI:60240"/>
    </ligand>
</feature>
<dbReference type="GO" id="GO:0043137">
    <property type="term" value="P:DNA replication, removal of RNA primer"/>
    <property type="evidence" value="ECO:0007669"/>
    <property type="project" value="TreeGrafter"/>
</dbReference>
<comment type="cofactor">
    <cofactor evidence="2">
        <name>Mg(2+)</name>
        <dbReference type="ChEBI" id="CHEBI:18420"/>
    </cofactor>
</comment>
<comment type="cofactor">
    <cofactor evidence="12">
        <name>Mn(2+)</name>
        <dbReference type="ChEBI" id="CHEBI:29035"/>
    </cofactor>
    <cofactor evidence="12">
        <name>Mg(2+)</name>
        <dbReference type="ChEBI" id="CHEBI:18420"/>
    </cofactor>
    <text evidence="12">Manganese or magnesium. Binds 1 divalent metal ion per monomer in the absence of substrate. May bind a second metal ion after substrate binding.</text>
</comment>
<dbReference type="PROSITE" id="PS51975">
    <property type="entry name" value="RNASE_H_2"/>
    <property type="match status" value="1"/>
</dbReference>
<evidence type="ECO:0000313" key="16">
    <source>
        <dbReference type="EMBL" id="OGM97417.1"/>
    </source>
</evidence>
<dbReference type="InterPro" id="IPR024567">
    <property type="entry name" value="RNase_HII/HIII_dom"/>
</dbReference>
<dbReference type="InterPro" id="IPR001352">
    <property type="entry name" value="RNase_HII/HIII"/>
</dbReference>
<dbReference type="EC" id="3.1.26.4" evidence="13"/>
<comment type="subcellular location">
    <subcellularLocation>
        <location evidence="4">Cytoplasm</location>
    </subcellularLocation>
</comment>
<evidence type="ECO:0000256" key="6">
    <source>
        <dbReference type="ARBA" id="ARBA00022490"/>
    </source>
</evidence>
<evidence type="ECO:0000256" key="1">
    <source>
        <dbReference type="ARBA" id="ARBA00000077"/>
    </source>
</evidence>
<dbReference type="InterPro" id="IPR022898">
    <property type="entry name" value="RNase_HII"/>
</dbReference>
<keyword evidence="10 12" id="KW-0378">Hydrolase</keyword>
<evidence type="ECO:0000256" key="9">
    <source>
        <dbReference type="ARBA" id="ARBA00022759"/>
    </source>
</evidence>
<feature type="binding site" evidence="12">
    <location>
        <position position="25"/>
    </location>
    <ligand>
        <name>a divalent metal cation</name>
        <dbReference type="ChEBI" id="CHEBI:60240"/>
    </ligand>
</feature>
<evidence type="ECO:0000256" key="8">
    <source>
        <dbReference type="ARBA" id="ARBA00022723"/>
    </source>
</evidence>
<evidence type="ECO:0000256" key="7">
    <source>
        <dbReference type="ARBA" id="ARBA00022722"/>
    </source>
</evidence>
<evidence type="ECO:0000256" key="3">
    <source>
        <dbReference type="ARBA" id="ARBA00004065"/>
    </source>
</evidence>
<evidence type="ECO:0000256" key="14">
    <source>
        <dbReference type="SAM" id="Phobius"/>
    </source>
</evidence>
<reference evidence="16 17" key="1">
    <citation type="journal article" date="2016" name="Nat. Commun.">
        <title>Thousands of microbial genomes shed light on interconnected biogeochemical processes in an aquifer system.</title>
        <authorList>
            <person name="Anantharaman K."/>
            <person name="Brown C.T."/>
            <person name="Hug L.A."/>
            <person name="Sharon I."/>
            <person name="Castelle C.J."/>
            <person name="Probst A.J."/>
            <person name="Thomas B.C."/>
            <person name="Singh A."/>
            <person name="Wilkins M.J."/>
            <person name="Karaoz U."/>
            <person name="Brodie E.L."/>
            <person name="Williams K.H."/>
            <person name="Hubbard S.S."/>
            <person name="Banfield J.F."/>
        </authorList>
    </citation>
    <scope>NUCLEOTIDE SEQUENCE [LARGE SCALE GENOMIC DNA]</scope>
</reference>
<comment type="function">
    <text evidence="3 13">Endonuclease that specifically degrades the RNA of RNA-DNA hybrids.</text>
</comment>
<dbReference type="InterPro" id="IPR036397">
    <property type="entry name" value="RNaseH_sf"/>
</dbReference>
<evidence type="ECO:0000256" key="11">
    <source>
        <dbReference type="ARBA" id="ARBA00023211"/>
    </source>
</evidence>
<keyword evidence="8 12" id="KW-0479">Metal-binding</keyword>
<dbReference type="EMBL" id="MGIZ01000052">
    <property type="protein sequence ID" value="OGM97417.1"/>
    <property type="molecule type" value="Genomic_DNA"/>
</dbReference>
<accession>A0A1F8E9W9</accession>
<evidence type="ECO:0000259" key="15">
    <source>
        <dbReference type="PROSITE" id="PS51975"/>
    </source>
</evidence>
<protein>
    <recommendedName>
        <fullName evidence="13">Ribonuclease</fullName>
        <ecNumber evidence="13">3.1.26.4</ecNumber>
    </recommendedName>
</protein>
<keyword evidence="14" id="KW-0472">Membrane</keyword>
<dbReference type="GO" id="GO:0006298">
    <property type="term" value="P:mismatch repair"/>
    <property type="evidence" value="ECO:0007669"/>
    <property type="project" value="TreeGrafter"/>
</dbReference>
<name>A0A1F8E9W9_9BACT</name>
<keyword evidence="9 12" id="KW-0255">Endonuclease</keyword>
<dbReference type="GO" id="GO:0032299">
    <property type="term" value="C:ribonuclease H2 complex"/>
    <property type="evidence" value="ECO:0007669"/>
    <property type="project" value="TreeGrafter"/>
</dbReference>
<feature type="transmembrane region" description="Helical" evidence="14">
    <location>
        <begin position="20"/>
        <end position="42"/>
    </location>
</feature>
<proteinExistence type="inferred from homology"/>
<keyword evidence="11" id="KW-0464">Manganese</keyword>
<dbReference type="PANTHER" id="PTHR10954">
    <property type="entry name" value="RIBONUCLEASE H2 SUBUNIT A"/>
    <property type="match status" value="1"/>
</dbReference>
<keyword evidence="14" id="KW-0812">Transmembrane</keyword>
<evidence type="ECO:0000256" key="10">
    <source>
        <dbReference type="ARBA" id="ARBA00022801"/>
    </source>
</evidence>
<dbReference type="InterPro" id="IPR012337">
    <property type="entry name" value="RNaseH-like_sf"/>
</dbReference>
<gene>
    <name evidence="16" type="ORF">A2817_00690</name>
</gene>